<evidence type="ECO:0000259" key="3">
    <source>
        <dbReference type="PROSITE" id="PS50008"/>
    </source>
</evidence>
<dbReference type="PANTHER" id="PTHR10336">
    <property type="entry name" value="PHOSPHOINOSITIDE-SPECIFIC PHOSPHOLIPASE C FAMILY PROTEIN"/>
    <property type="match status" value="1"/>
</dbReference>
<dbReference type="InterPro" id="IPR001711">
    <property type="entry name" value="PLipase_C_Pinositol-sp_Y"/>
</dbReference>
<dbReference type="SMART" id="SM00149">
    <property type="entry name" value="PLCYc"/>
    <property type="match status" value="1"/>
</dbReference>
<dbReference type="Pfam" id="PF00387">
    <property type="entry name" value="PI-PLC-Y"/>
    <property type="match status" value="1"/>
</dbReference>
<dbReference type="PRINTS" id="PR00390">
    <property type="entry name" value="PHPHLIPASEC"/>
</dbReference>
<protein>
    <recommendedName>
        <fullName evidence="1">Phosphoinositide phospholipase C</fullName>
        <ecNumber evidence="1">3.1.4.11</ecNumber>
    </recommendedName>
</protein>
<dbReference type="PANTHER" id="PTHR10336:SF82">
    <property type="entry name" value="PHOSPHOINOSITIDE PHOSPHOLIPASE C"/>
    <property type="match status" value="1"/>
</dbReference>
<proteinExistence type="predicted"/>
<dbReference type="InterPro" id="IPR056584">
    <property type="entry name" value="EF-hand_15"/>
</dbReference>
<dbReference type="InterPro" id="IPR000909">
    <property type="entry name" value="PLipase_C_PInositol-sp_X_dom"/>
</dbReference>
<dbReference type="Pfam" id="PF23617">
    <property type="entry name" value="EF-hand_15"/>
    <property type="match status" value="1"/>
</dbReference>
<dbReference type="HOGENOM" id="CLU_002738_3_0_1"/>
<keyword evidence="1" id="KW-0442">Lipid degradation</keyword>
<feature type="domain" description="PI-PLC Y-box" evidence="3">
    <location>
        <begin position="397"/>
        <end position="510"/>
    </location>
</feature>
<evidence type="ECO:0000256" key="1">
    <source>
        <dbReference type="RuleBase" id="RU361133"/>
    </source>
</evidence>
<dbReference type="Proteomes" id="UP000009172">
    <property type="component" value="Unassembled WGS sequence"/>
</dbReference>
<dbReference type="InterPro" id="IPR017946">
    <property type="entry name" value="PLC-like_Pdiesterase_TIM-brl"/>
</dbReference>
<dbReference type="GO" id="GO:0016042">
    <property type="term" value="P:lipid catabolic process"/>
    <property type="evidence" value="ECO:0007669"/>
    <property type="project" value="UniProtKB-KW"/>
</dbReference>
<comment type="catalytic activity">
    <reaction evidence="1">
        <text>a 1,2-diacyl-sn-glycero-3-phospho-(1D-myo-inositol-4,5-bisphosphate) + H2O = 1D-myo-inositol 1,4,5-trisphosphate + a 1,2-diacyl-sn-glycerol + H(+)</text>
        <dbReference type="Rhea" id="RHEA:33179"/>
        <dbReference type="ChEBI" id="CHEBI:15377"/>
        <dbReference type="ChEBI" id="CHEBI:15378"/>
        <dbReference type="ChEBI" id="CHEBI:17815"/>
        <dbReference type="ChEBI" id="CHEBI:58456"/>
        <dbReference type="ChEBI" id="CHEBI:203600"/>
        <dbReference type="EC" id="3.1.4.11"/>
    </reaction>
</comment>
<evidence type="ECO:0000313" key="5">
    <source>
        <dbReference type="Proteomes" id="UP000009172"/>
    </source>
</evidence>
<dbReference type="Gene3D" id="3.20.20.190">
    <property type="entry name" value="Phosphatidylinositol (PI) phosphodiesterase"/>
    <property type="match status" value="1"/>
</dbReference>
<keyword evidence="1" id="KW-0443">Lipid metabolism</keyword>
<name>F2RXU5_TRIT1</name>
<dbReference type="OrthoDB" id="269822at2759"/>
<dbReference type="Gene3D" id="2.60.40.150">
    <property type="entry name" value="C2 domain"/>
    <property type="match status" value="1"/>
</dbReference>
<dbReference type="EMBL" id="GG698492">
    <property type="protein sequence ID" value="EGD96144.1"/>
    <property type="molecule type" value="Genomic_DNA"/>
</dbReference>
<keyword evidence="5" id="KW-1185">Reference proteome</keyword>
<keyword evidence="1" id="KW-0378">Hydrolase</keyword>
<gene>
    <name evidence="4" type="ORF">TESG_03598</name>
</gene>
<dbReference type="SMART" id="SM00148">
    <property type="entry name" value="PLCXc"/>
    <property type="match status" value="1"/>
</dbReference>
<feature type="region of interest" description="Disordered" evidence="2">
    <location>
        <begin position="181"/>
        <end position="212"/>
    </location>
</feature>
<dbReference type="EC" id="3.1.4.11" evidence="1"/>
<dbReference type="SUPFAM" id="SSF51695">
    <property type="entry name" value="PLC-like phosphodiesterases"/>
    <property type="match status" value="1"/>
</dbReference>
<dbReference type="GO" id="GO:0051209">
    <property type="term" value="P:release of sequestered calcium ion into cytosol"/>
    <property type="evidence" value="ECO:0007669"/>
    <property type="project" value="TreeGrafter"/>
</dbReference>
<dbReference type="PROSITE" id="PS50007">
    <property type="entry name" value="PIPLC_X_DOMAIN"/>
    <property type="match status" value="1"/>
</dbReference>
<dbReference type="PROSITE" id="PS50008">
    <property type="entry name" value="PIPLC_Y_DOMAIN"/>
    <property type="match status" value="1"/>
</dbReference>
<organism evidence="4 5">
    <name type="scientific">Trichophyton tonsurans (strain CBS 112818)</name>
    <name type="common">Scalp ringworm fungus</name>
    <dbReference type="NCBI Taxonomy" id="647933"/>
    <lineage>
        <taxon>Eukaryota</taxon>
        <taxon>Fungi</taxon>
        <taxon>Dikarya</taxon>
        <taxon>Ascomycota</taxon>
        <taxon>Pezizomycotina</taxon>
        <taxon>Eurotiomycetes</taxon>
        <taxon>Eurotiomycetidae</taxon>
        <taxon>Onygenales</taxon>
        <taxon>Arthrodermataceae</taxon>
        <taxon>Trichophyton</taxon>
    </lineage>
</organism>
<evidence type="ECO:0000256" key="2">
    <source>
        <dbReference type="SAM" id="MobiDB-lite"/>
    </source>
</evidence>
<dbReference type="GO" id="GO:0004435">
    <property type="term" value="F:phosphatidylinositol-4,5-bisphosphate phospholipase C activity"/>
    <property type="evidence" value="ECO:0007669"/>
    <property type="project" value="UniProtKB-EC"/>
</dbReference>
<dbReference type="AlphaFoldDB" id="F2RXU5"/>
<dbReference type="Pfam" id="PF00388">
    <property type="entry name" value="PI-PLC-X"/>
    <property type="match status" value="2"/>
</dbReference>
<reference evidence="5" key="1">
    <citation type="journal article" date="2012" name="MBio">
        <title>Comparative genome analysis of Trichophyton rubrum and related dermatophytes reveals candidate genes involved in infection.</title>
        <authorList>
            <person name="Martinez D.A."/>
            <person name="Oliver B.G."/>
            <person name="Graeser Y."/>
            <person name="Goldberg J.M."/>
            <person name="Li W."/>
            <person name="Martinez-Rossi N.M."/>
            <person name="Monod M."/>
            <person name="Shelest E."/>
            <person name="Barton R.C."/>
            <person name="Birch E."/>
            <person name="Brakhage A.A."/>
            <person name="Chen Z."/>
            <person name="Gurr S.J."/>
            <person name="Heiman D."/>
            <person name="Heitman J."/>
            <person name="Kosti I."/>
            <person name="Rossi A."/>
            <person name="Saif S."/>
            <person name="Samalova M."/>
            <person name="Saunders C.W."/>
            <person name="Shea T."/>
            <person name="Summerbell R.C."/>
            <person name="Xu J."/>
            <person name="Young S."/>
            <person name="Zeng Q."/>
            <person name="Birren B.W."/>
            <person name="Cuomo C.A."/>
            <person name="White T.C."/>
        </authorList>
    </citation>
    <scope>NUCLEOTIDE SEQUENCE [LARGE SCALE GENOMIC DNA]</scope>
    <source>
        <strain evidence="5">CBS 112818</strain>
    </source>
</reference>
<evidence type="ECO:0000313" key="4">
    <source>
        <dbReference type="EMBL" id="EGD96144.1"/>
    </source>
</evidence>
<dbReference type="InterPro" id="IPR035892">
    <property type="entry name" value="C2_domain_sf"/>
</dbReference>
<accession>F2RXU5</accession>
<dbReference type="GO" id="GO:0048015">
    <property type="term" value="P:phosphatidylinositol-mediated signaling"/>
    <property type="evidence" value="ECO:0007669"/>
    <property type="project" value="TreeGrafter"/>
</dbReference>
<dbReference type="InterPro" id="IPR001192">
    <property type="entry name" value="PI-PLC_fam"/>
</dbReference>
<sequence length="708" mass="78250">MASPTTSAPAARPTYKVDSFNPAILAHLRRIYESLQSQGQTPTGPDGATLSASAHFLQNIQKDQHLKADQPRSGQQHGVLDSFSSFLEYMSTASAMPQFSDTEAYEEDLSFPMPNYFINSSHNTYLTGNQLYSESSTEVYKNRLNMVHAADPPPHLIPAWGEVLLGGCRCLEIDVWDGVLDSSSSESEDNPEDDHKKMHKKRREKAQKESSGLFSLSSLSDRFDKLGTRNTPDAVPAKAPATDAMRCEPRVFHGHTLTKEVTFRDVCYTIRDNAFVTSDLPVIVSLEVHASHEQQEIMVDIMTKAWEGLLVELTPEMDAQIANGDLSHLSNPGSLRNKILIKVKWVSPDKDDTPPAEGSIEVIDLQAVGGDGDGAQNKVVAGSTSTKTKPQKIIQSLSRLGIFTRGYTFHNFAQPEAKIPHHIFSLSEAAVKAAHEKERQALFDHNKEFMMRTYPSGMRVDSSNLDPSFAWRQGIQVVALNWQRCDKGMMLNKGMFAGSGGWVLKPSEYRGSAARSSSTSSSPQEQIAAAVNDGGPKGVQASTSVRREVNLSIEIYAGQNIMAGDGKSNPKSFHPYVACHLHVERPKDSIHATSKDYDSSDPKYKCRTKTCSGADPDFGGQILQFPSAPGILEELSFVRLVKAQPITPFSIRPAYHNQRRIVRREMWMSADMSTSPHANVIPFSWRNHLVTPSYALVGMSRRRRVGKS</sequence>